<keyword evidence="2" id="KW-1185">Reference proteome</keyword>
<protein>
    <submittedName>
        <fullName evidence="1">Uncharacterized protein</fullName>
    </submittedName>
</protein>
<dbReference type="EMBL" id="JAHWXI010000004">
    <property type="protein sequence ID" value="MDN4463873.1"/>
    <property type="molecule type" value="Genomic_DNA"/>
</dbReference>
<proteinExistence type="predicted"/>
<comment type="caution">
    <text evidence="1">The sequence shown here is derived from an EMBL/GenBank/DDBJ whole genome shotgun (WGS) entry which is preliminary data.</text>
</comment>
<sequence>MTKNRRYEAHFDALNDQRIAQAPPPPCTLPTPAYGPQPIEWAVRIRPAVWAWVTWPHQPAERVPAFAAGWNDRVVVVEWETPTGTRNTIVWRNAVTRRTVPPRERRNAPDATSR</sequence>
<dbReference type="Proteomes" id="UP001172731">
    <property type="component" value="Unassembled WGS sequence"/>
</dbReference>
<dbReference type="RefSeq" id="WP_301132967.1">
    <property type="nucleotide sequence ID" value="NZ_BAAAUQ010000019.1"/>
</dbReference>
<name>A0ABT8FRD0_9MICO</name>
<gene>
    <name evidence="1" type="ORF">KZC48_05610</name>
</gene>
<accession>A0ABT8FRD0</accession>
<organism evidence="1 2">
    <name type="scientific">Microbacterium aurantiacum</name>
    <dbReference type="NCBI Taxonomy" id="162393"/>
    <lineage>
        <taxon>Bacteria</taxon>
        <taxon>Bacillati</taxon>
        <taxon>Actinomycetota</taxon>
        <taxon>Actinomycetes</taxon>
        <taxon>Micrococcales</taxon>
        <taxon>Microbacteriaceae</taxon>
        <taxon>Microbacterium</taxon>
    </lineage>
</organism>
<evidence type="ECO:0000313" key="2">
    <source>
        <dbReference type="Proteomes" id="UP001172731"/>
    </source>
</evidence>
<reference evidence="1" key="1">
    <citation type="submission" date="2021-06" db="EMBL/GenBank/DDBJ databases">
        <title>Genome-based taxonomic framework of Microbacterium strains isolated from marine environment, the description of four new species and reclassification of four preexisting species.</title>
        <authorList>
            <person name="Lee S.D."/>
            <person name="Kim S.-M."/>
            <person name="Byeon Y.-S."/>
            <person name="Yang H.L."/>
            <person name="Kim I.S."/>
        </authorList>
    </citation>
    <scope>NUCLEOTIDE SEQUENCE</scope>
    <source>
        <strain evidence="1">KACC 20510</strain>
    </source>
</reference>
<evidence type="ECO:0000313" key="1">
    <source>
        <dbReference type="EMBL" id="MDN4463873.1"/>
    </source>
</evidence>